<feature type="non-terminal residue" evidence="1">
    <location>
        <position position="228"/>
    </location>
</feature>
<sequence length="228" mass="25005">MPLVYFSRLLNRYPELVPDKLRELDQLRLETIPASLQQRAKNGDAYLTKGEVLQLMEWKLKHGTFRPGLLNRVASNSSEAVESTTRAAFYTYANSTGSSESGVKTSAMASMSHPPLSTLIAALNTLTTLNGIGPATASLLLSTLAPASVPFFSDELFRFLRWETGGPTGSRGWGRKIAYSGKEYADLAERAWEVCARLGGYVDVGVRELEAVAWVLGKEEIVLDQDSE</sequence>
<evidence type="ECO:0000313" key="2">
    <source>
        <dbReference type="Proteomes" id="UP000799766"/>
    </source>
</evidence>
<dbReference type="AlphaFoldDB" id="A0A6A6PE11"/>
<dbReference type="Proteomes" id="UP000799766">
    <property type="component" value="Unassembled WGS sequence"/>
</dbReference>
<gene>
    <name evidence="1" type="ORF">BDY21DRAFT_278557</name>
</gene>
<reference evidence="1" key="1">
    <citation type="journal article" date="2020" name="Stud. Mycol.">
        <title>101 Dothideomycetes genomes: a test case for predicting lifestyles and emergence of pathogens.</title>
        <authorList>
            <person name="Haridas S."/>
            <person name="Albert R."/>
            <person name="Binder M."/>
            <person name="Bloem J."/>
            <person name="Labutti K."/>
            <person name="Salamov A."/>
            <person name="Andreopoulos B."/>
            <person name="Baker S."/>
            <person name="Barry K."/>
            <person name="Bills G."/>
            <person name="Bluhm B."/>
            <person name="Cannon C."/>
            <person name="Castanera R."/>
            <person name="Culley D."/>
            <person name="Daum C."/>
            <person name="Ezra D."/>
            <person name="Gonzalez J."/>
            <person name="Henrissat B."/>
            <person name="Kuo A."/>
            <person name="Liang C."/>
            <person name="Lipzen A."/>
            <person name="Lutzoni F."/>
            <person name="Magnuson J."/>
            <person name="Mondo S."/>
            <person name="Nolan M."/>
            <person name="Ohm R."/>
            <person name="Pangilinan J."/>
            <person name="Park H.-J."/>
            <person name="Ramirez L."/>
            <person name="Alfaro M."/>
            <person name="Sun H."/>
            <person name="Tritt A."/>
            <person name="Yoshinaga Y."/>
            <person name="Zwiers L.-H."/>
            <person name="Turgeon B."/>
            <person name="Goodwin S."/>
            <person name="Spatafora J."/>
            <person name="Crous P."/>
            <person name="Grigoriev I."/>
        </authorList>
    </citation>
    <scope>NUCLEOTIDE SEQUENCE</scope>
    <source>
        <strain evidence="1">ATCC 16933</strain>
    </source>
</reference>
<dbReference type="PANTHER" id="PTHR21521:SF0">
    <property type="entry name" value="AMUN, ISOFORM A"/>
    <property type="match status" value="1"/>
</dbReference>
<accession>A0A6A6PE11</accession>
<dbReference type="OrthoDB" id="8249012at2759"/>
<organism evidence="1 2">
    <name type="scientific">Lineolata rhizophorae</name>
    <dbReference type="NCBI Taxonomy" id="578093"/>
    <lineage>
        <taxon>Eukaryota</taxon>
        <taxon>Fungi</taxon>
        <taxon>Dikarya</taxon>
        <taxon>Ascomycota</taxon>
        <taxon>Pezizomycotina</taxon>
        <taxon>Dothideomycetes</taxon>
        <taxon>Dothideomycetes incertae sedis</taxon>
        <taxon>Lineolatales</taxon>
        <taxon>Lineolataceae</taxon>
        <taxon>Lineolata</taxon>
    </lineage>
</organism>
<protein>
    <recommendedName>
        <fullName evidence="3">DNA glycosylase</fullName>
    </recommendedName>
</protein>
<keyword evidence="2" id="KW-1185">Reference proteome</keyword>
<dbReference type="EMBL" id="MU001671">
    <property type="protein sequence ID" value="KAF2461663.1"/>
    <property type="molecule type" value="Genomic_DNA"/>
</dbReference>
<name>A0A6A6PE11_9PEZI</name>
<evidence type="ECO:0000313" key="1">
    <source>
        <dbReference type="EMBL" id="KAF2461663.1"/>
    </source>
</evidence>
<evidence type="ECO:0008006" key="3">
    <source>
        <dbReference type="Google" id="ProtNLM"/>
    </source>
</evidence>
<dbReference type="PANTHER" id="PTHR21521">
    <property type="entry name" value="AMUN, ISOFORM A"/>
    <property type="match status" value="1"/>
</dbReference>
<proteinExistence type="predicted"/>